<dbReference type="PRINTS" id="PR00449">
    <property type="entry name" value="RASTRNSFRMNG"/>
</dbReference>
<dbReference type="InterPro" id="IPR027417">
    <property type="entry name" value="P-loop_NTPase"/>
</dbReference>
<evidence type="ECO:0000313" key="4">
    <source>
        <dbReference type="Proteomes" id="UP000187209"/>
    </source>
</evidence>
<name>A0A1R2BKG2_9CILI</name>
<evidence type="ECO:0000256" key="1">
    <source>
        <dbReference type="ARBA" id="ARBA00022741"/>
    </source>
</evidence>
<dbReference type="PROSITE" id="PS51421">
    <property type="entry name" value="RAS"/>
    <property type="match status" value="1"/>
</dbReference>
<dbReference type="Pfam" id="PF00071">
    <property type="entry name" value="Ras"/>
    <property type="match status" value="1"/>
</dbReference>
<evidence type="ECO:0000256" key="2">
    <source>
        <dbReference type="ARBA" id="ARBA00023134"/>
    </source>
</evidence>
<sequence length="162" mass="18337">MMLYEGREIRIQLWDLAGQDHLGGISRLYCRDSHGVIIVSDATKPDNIQRAVEWKTMVDDQTRLPDGREIPTVVCLNKTDLIEDTKKHSSNELQSFANQKGFLSIYYTSNKTGENVNQALDTLIKELISYKLPDTSSSVENKVIKIANDISTRSSNKKKKCC</sequence>
<dbReference type="InterPro" id="IPR005225">
    <property type="entry name" value="Small_GTP-bd"/>
</dbReference>
<organism evidence="3 4">
    <name type="scientific">Stentor coeruleus</name>
    <dbReference type="NCBI Taxonomy" id="5963"/>
    <lineage>
        <taxon>Eukaryota</taxon>
        <taxon>Sar</taxon>
        <taxon>Alveolata</taxon>
        <taxon>Ciliophora</taxon>
        <taxon>Postciliodesmatophora</taxon>
        <taxon>Heterotrichea</taxon>
        <taxon>Heterotrichida</taxon>
        <taxon>Stentoridae</taxon>
        <taxon>Stentor</taxon>
    </lineage>
</organism>
<accession>A0A1R2BKG2</accession>
<dbReference type="AlphaFoldDB" id="A0A1R2BKG2"/>
<dbReference type="InterPro" id="IPR001806">
    <property type="entry name" value="Small_GTPase"/>
</dbReference>
<dbReference type="SUPFAM" id="SSF52540">
    <property type="entry name" value="P-loop containing nucleoside triphosphate hydrolases"/>
    <property type="match status" value="1"/>
</dbReference>
<gene>
    <name evidence="3" type="ORF">SteCoe_23377</name>
</gene>
<dbReference type="OrthoDB" id="245989at2759"/>
<keyword evidence="1" id="KW-0547">Nucleotide-binding</keyword>
<evidence type="ECO:0000313" key="3">
    <source>
        <dbReference type="EMBL" id="OMJ77105.1"/>
    </source>
</evidence>
<dbReference type="Proteomes" id="UP000187209">
    <property type="component" value="Unassembled WGS sequence"/>
</dbReference>
<proteinExistence type="predicted"/>
<dbReference type="NCBIfam" id="TIGR00231">
    <property type="entry name" value="small_GTP"/>
    <property type="match status" value="1"/>
</dbReference>
<keyword evidence="2" id="KW-0342">GTP-binding</keyword>
<comment type="caution">
    <text evidence="3">The sequence shown here is derived from an EMBL/GenBank/DDBJ whole genome shotgun (WGS) entry which is preliminary data.</text>
</comment>
<dbReference type="SMART" id="SM00175">
    <property type="entry name" value="RAB"/>
    <property type="match status" value="1"/>
</dbReference>
<dbReference type="Gene3D" id="3.40.50.300">
    <property type="entry name" value="P-loop containing nucleotide triphosphate hydrolases"/>
    <property type="match status" value="1"/>
</dbReference>
<dbReference type="GO" id="GO:0005525">
    <property type="term" value="F:GTP binding"/>
    <property type="evidence" value="ECO:0007669"/>
    <property type="project" value="UniProtKB-KW"/>
</dbReference>
<protein>
    <submittedName>
        <fullName evidence="3">Uncharacterized protein</fullName>
    </submittedName>
</protein>
<dbReference type="InterPro" id="IPR050227">
    <property type="entry name" value="Rab"/>
</dbReference>
<dbReference type="EMBL" id="MPUH01000593">
    <property type="protein sequence ID" value="OMJ77105.1"/>
    <property type="molecule type" value="Genomic_DNA"/>
</dbReference>
<dbReference type="PANTHER" id="PTHR47977">
    <property type="entry name" value="RAS-RELATED PROTEIN RAB"/>
    <property type="match status" value="1"/>
</dbReference>
<keyword evidence="4" id="KW-1185">Reference proteome</keyword>
<dbReference type="PROSITE" id="PS51419">
    <property type="entry name" value="RAB"/>
    <property type="match status" value="1"/>
</dbReference>
<dbReference type="GO" id="GO:0003924">
    <property type="term" value="F:GTPase activity"/>
    <property type="evidence" value="ECO:0007669"/>
    <property type="project" value="InterPro"/>
</dbReference>
<reference evidence="3 4" key="1">
    <citation type="submission" date="2016-11" db="EMBL/GenBank/DDBJ databases">
        <title>The macronuclear genome of Stentor coeruleus: a giant cell with tiny introns.</title>
        <authorList>
            <person name="Slabodnick M."/>
            <person name="Ruby J.G."/>
            <person name="Reiff S.B."/>
            <person name="Swart E.C."/>
            <person name="Gosai S."/>
            <person name="Prabakaran S."/>
            <person name="Witkowska E."/>
            <person name="Larue G.E."/>
            <person name="Fisher S."/>
            <person name="Freeman R.M."/>
            <person name="Gunawardena J."/>
            <person name="Chu W."/>
            <person name="Stover N.A."/>
            <person name="Gregory B.D."/>
            <person name="Nowacki M."/>
            <person name="Derisi J."/>
            <person name="Roy S.W."/>
            <person name="Marshall W.F."/>
            <person name="Sood P."/>
        </authorList>
    </citation>
    <scope>NUCLEOTIDE SEQUENCE [LARGE SCALE GENOMIC DNA]</scope>
    <source>
        <strain evidence="3">WM001</strain>
    </source>
</reference>